<dbReference type="AlphaFoldDB" id="A0AAN8B2J1"/>
<reference evidence="1 2" key="1">
    <citation type="journal article" date="2023" name="Mol. Biol. Evol.">
        <title>Genomics of Secondarily Temperate Adaptation in the Only Non-Antarctic Icefish.</title>
        <authorList>
            <person name="Rivera-Colon A.G."/>
            <person name="Rayamajhi N."/>
            <person name="Minhas B.F."/>
            <person name="Madrigal G."/>
            <person name="Bilyk K.T."/>
            <person name="Yoon V."/>
            <person name="Hune M."/>
            <person name="Gregory S."/>
            <person name="Cheng C.H.C."/>
            <person name="Catchen J.M."/>
        </authorList>
    </citation>
    <scope>NUCLEOTIDE SEQUENCE [LARGE SCALE GENOMIC DNA]</scope>
    <source>
        <strain evidence="1">JC2023a</strain>
    </source>
</reference>
<dbReference type="Proteomes" id="UP001335648">
    <property type="component" value="Unassembled WGS sequence"/>
</dbReference>
<name>A0AAN8B2J1_9TELE</name>
<gene>
    <name evidence="1" type="ORF">CesoFtcFv8_024766</name>
</gene>
<accession>A0AAN8B2J1</accession>
<protein>
    <submittedName>
        <fullName evidence="1">Uncharacterized protein</fullName>
    </submittedName>
</protein>
<organism evidence="1 2">
    <name type="scientific">Champsocephalus esox</name>
    <name type="common">pike icefish</name>
    <dbReference type="NCBI Taxonomy" id="159716"/>
    <lineage>
        <taxon>Eukaryota</taxon>
        <taxon>Metazoa</taxon>
        <taxon>Chordata</taxon>
        <taxon>Craniata</taxon>
        <taxon>Vertebrata</taxon>
        <taxon>Euteleostomi</taxon>
        <taxon>Actinopterygii</taxon>
        <taxon>Neopterygii</taxon>
        <taxon>Teleostei</taxon>
        <taxon>Neoteleostei</taxon>
        <taxon>Acanthomorphata</taxon>
        <taxon>Eupercaria</taxon>
        <taxon>Perciformes</taxon>
        <taxon>Notothenioidei</taxon>
        <taxon>Channichthyidae</taxon>
        <taxon>Champsocephalus</taxon>
    </lineage>
</organism>
<keyword evidence="2" id="KW-1185">Reference proteome</keyword>
<sequence>MFLSSSAPWRGQGSPLGVLDLPLCKLMPRLHYVVLRRGGGRGTEAAPKAYCGTDRASCLETLSDVT</sequence>
<dbReference type="EMBL" id="JAULUE010002066">
    <property type="protein sequence ID" value="KAK5877241.1"/>
    <property type="molecule type" value="Genomic_DNA"/>
</dbReference>
<evidence type="ECO:0000313" key="1">
    <source>
        <dbReference type="EMBL" id="KAK5877241.1"/>
    </source>
</evidence>
<comment type="caution">
    <text evidence="1">The sequence shown here is derived from an EMBL/GenBank/DDBJ whole genome shotgun (WGS) entry which is preliminary data.</text>
</comment>
<evidence type="ECO:0000313" key="2">
    <source>
        <dbReference type="Proteomes" id="UP001335648"/>
    </source>
</evidence>
<proteinExistence type="predicted"/>